<feature type="domain" description="Acyl-CoA dehydrogenase/oxidase C-terminal" evidence="7">
    <location>
        <begin position="234"/>
        <end position="372"/>
    </location>
</feature>
<keyword evidence="3 6" id="KW-0285">Flavoprotein</keyword>
<sequence length="387" mass="42167">MDLNYSEEQNMLRESVARFVRDRYDFAQRQQCLSAGEGAAFWSRFAELGWLAIPFSEDQGGIGGGAVEVGIVMEGLGRALALEPYLAHMVATQLLARVAKESVNARHLPAALAGESRLALAFSEAGGRYHPAFCTTSASPLGDRYVIQGAKSVVPGGQHADLYLVVARTAGQARDEHGLTFFLLERDHPALRVREYQTNDGTGAADLTFEQLEVSGDARIGELHGAYAELEWALDLGVAYQGWEAVGAMSALSDATLEYLNTRKQFGKPLGANQALTHRMVDLFIAVEESRSSVLRAALAMDAESPTRRRRELSLSKIAVDRCARFVGQTAVQLHGAMGVTNELPVGHYFKRLTAITATFGDSEWHARRIHRLDSASSREAGVEHGH</sequence>
<protein>
    <submittedName>
        <fullName evidence="10">Acyl-CoA dehydrogenase</fullName>
    </submittedName>
</protein>
<keyword evidence="11" id="KW-1185">Reference proteome</keyword>
<dbReference type="RefSeq" id="WP_080531116.1">
    <property type="nucleotide sequence ID" value="NZ_CP012331.1"/>
</dbReference>
<dbReference type="KEGG" id="axe:P40_12630"/>
<evidence type="ECO:0000256" key="1">
    <source>
        <dbReference type="ARBA" id="ARBA00001974"/>
    </source>
</evidence>
<evidence type="ECO:0000256" key="5">
    <source>
        <dbReference type="ARBA" id="ARBA00023002"/>
    </source>
</evidence>
<dbReference type="Gene3D" id="2.40.110.10">
    <property type="entry name" value="Butyryl-CoA Dehydrogenase, subunit A, domain 2"/>
    <property type="match status" value="1"/>
</dbReference>
<dbReference type="InterPro" id="IPR036250">
    <property type="entry name" value="AcylCo_DH-like_C"/>
</dbReference>
<dbReference type="Pfam" id="PF02771">
    <property type="entry name" value="Acyl-CoA_dh_N"/>
    <property type="match status" value="1"/>
</dbReference>
<comment type="similarity">
    <text evidence="2 6">Belongs to the acyl-CoA dehydrogenase family.</text>
</comment>
<dbReference type="Gene3D" id="1.10.540.10">
    <property type="entry name" value="Acyl-CoA dehydrogenase/oxidase, N-terminal domain"/>
    <property type="match status" value="1"/>
</dbReference>
<dbReference type="SUPFAM" id="SSF47203">
    <property type="entry name" value="Acyl-CoA dehydrogenase C-terminal domain-like"/>
    <property type="match status" value="1"/>
</dbReference>
<keyword evidence="4 6" id="KW-0274">FAD</keyword>
<dbReference type="PANTHER" id="PTHR43884:SF20">
    <property type="entry name" value="ACYL-COA DEHYDROGENASE FADE28"/>
    <property type="match status" value="1"/>
</dbReference>
<dbReference type="AlphaFoldDB" id="A0A9Q3ZH95"/>
<dbReference type="InterPro" id="IPR046373">
    <property type="entry name" value="Acyl-CoA_Oxase/DH_mid-dom_sf"/>
</dbReference>
<proteinExistence type="inferred from homology"/>
<gene>
    <name evidence="10" type="ORF">LZG35_07535</name>
</gene>
<dbReference type="InterPro" id="IPR037069">
    <property type="entry name" value="AcylCoA_DH/ox_N_sf"/>
</dbReference>
<dbReference type="GO" id="GO:0003995">
    <property type="term" value="F:acyl-CoA dehydrogenase activity"/>
    <property type="evidence" value="ECO:0007669"/>
    <property type="project" value="TreeGrafter"/>
</dbReference>
<dbReference type="Pfam" id="PF00441">
    <property type="entry name" value="Acyl-CoA_dh_1"/>
    <property type="match status" value="1"/>
</dbReference>
<dbReference type="CDD" id="cd00567">
    <property type="entry name" value="ACAD"/>
    <property type="match status" value="1"/>
</dbReference>
<evidence type="ECO:0000313" key="10">
    <source>
        <dbReference type="EMBL" id="MCE7508487.1"/>
    </source>
</evidence>
<dbReference type="GeneID" id="94687140"/>
<keyword evidence="5 6" id="KW-0560">Oxidoreductase</keyword>
<dbReference type="InterPro" id="IPR006091">
    <property type="entry name" value="Acyl-CoA_Oxase/DH_mid-dom"/>
</dbReference>
<comment type="cofactor">
    <cofactor evidence="1 6">
        <name>FAD</name>
        <dbReference type="ChEBI" id="CHEBI:57692"/>
    </cofactor>
</comment>
<feature type="domain" description="Acyl-CoA dehydrogenase/oxidase N-terminal" evidence="9">
    <location>
        <begin position="6"/>
        <end position="115"/>
    </location>
</feature>
<organism evidence="10 11">
    <name type="scientific">Alloalcanivorax xenomutans</name>
    <dbReference type="NCBI Taxonomy" id="1094342"/>
    <lineage>
        <taxon>Bacteria</taxon>
        <taxon>Pseudomonadati</taxon>
        <taxon>Pseudomonadota</taxon>
        <taxon>Gammaproteobacteria</taxon>
        <taxon>Oceanospirillales</taxon>
        <taxon>Alcanivoracaceae</taxon>
        <taxon>Alloalcanivorax</taxon>
    </lineage>
</organism>
<evidence type="ECO:0000313" key="11">
    <source>
        <dbReference type="Proteomes" id="UP001107961"/>
    </source>
</evidence>
<dbReference type="Gene3D" id="1.20.140.10">
    <property type="entry name" value="Butyryl-CoA Dehydrogenase, subunit A, domain 3"/>
    <property type="match status" value="1"/>
</dbReference>
<dbReference type="Proteomes" id="UP001107961">
    <property type="component" value="Unassembled WGS sequence"/>
</dbReference>
<reference evidence="10" key="1">
    <citation type="submission" date="2022-01" db="EMBL/GenBank/DDBJ databases">
        <authorList>
            <person name="Karlyshev A.V."/>
            <person name="Jaspars M."/>
        </authorList>
    </citation>
    <scope>NUCLEOTIDE SEQUENCE</scope>
    <source>
        <strain evidence="10">AGSA3-2</strain>
    </source>
</reference>
<comment type="caution">
    <text evidence="10">The sequence shown here is derived from an EMBL/GenBank/DDBJ whole genome shotgun (WGS) entry which is preliminary data.</text>
</comment>
<evidence type="ECO:0000256" key="6">
    <source>
        <dbReference type="RuleBase" id="RU362125"/>
    </source>
</evidence>
<evidence type="ECO:0000256" key="3">
    <source>
        <dbReference type="ARBA" id="ARBA00022630"/>
    </source>
</evidence>
<evidence type="ECO:0000256" key="2">
    <source>
        <dbReference type="ARBA" id="ARBA00009347"/>
    </source>
</evidence>
<feature type="domain" description="Acyl-CoA oxidase/dehydrogenase middle" evidence="8">
    <location>
        <begin position="119"/>
        <end position="210"/>
    </location>
</feature>
<dbReference type="InterPro" id="IPR009100">
    <property type="entry name" value="AcylCoA_DH/oxidase_NM_dom_sf"/>
</dbReference>
<dbReference type="GO" id="GO:0050660">
    <property type="term" value="F:flavin adenine dinucleotide binding"/>
    <property type="evidence" value="ECO:0007669"/>
    <property type="project" value="InterPro"/>
</dbReference>
<evidence type="ECO:0000259" key="8">
    <source>
        <dbReference type="Pfam" id="PF02770"/>
    </source>
</evidence>
<evidence type="ECO:0000259" key="7">
    <source>
        <dbReference type="Pfam" id="PF00441"/>
    </source>
</evidence>
<dbReference type="PANTHER" id="PTHR43884">
    <property type="entry name" value="ACYL-COA DEHYDROGENASE"/>
    <property type="match status" value="1"/>
</dbReference>
<dbReference type="InterPro" id="IPR009075">
    <property type="entry name" value="AcylCo_DH/oxidase_C"/>
</dbReference>
<dbReference type="Pfam" id="PF02770">
    <property type="entry name" value="Acyl-CoA_dh_M"/>
    <property type="match status" value="1"/>
</dbReference>
<name>A0A9Q3ZH95_9GAMM</name>
<evidence type="ECO:0000259" key="9">
    <source>
        <dbReference type="Pfam" id="PF02771"/>
    </source>
</evidence>
<dbReference type="InterPro" id="IPR013786">
    <property type="entry name" value="AcylCoA_DH/ox_N"/>
</dbReference>
<accession>A0A9Q3ZH95</accession>
<dbReference type="SUPFAM" id="SSF56645">
    <property type="entry name" value="Acyl-CoA dehydrogenase NM domain-like"/>
    <property type="match status" value="1"/>
</dbReference>
<evidence type="ECO:0000256" key="4">
    <source>
        <dbReference type="ARBA" id="ARBA00022827"/>
    </source>
</evidence>
<dbReference type="EMBL" id="JAJVKT010000007">
    <property type="protein sequence ID" value="MCE7508487.1"/>
    <property type="molecule type" value="Genomic_DNA"/>
</dbReference>